<evidence type="ECO:0000313" key="1">
    <source>
        <dbReference type="EMBL" id="KAK3331407.1"/>
    </source>
</evidence>
<keyword evidence="2" id="KW-1185">Reference proteome</keyword>
<name>A0AAE0IUX9_9PEZI</name>
<reference evidence="1" key="1">
    <citation type="journal article" date="2023" name="Mol. Phylogenet. Evol.">
        <title>Genome-scale phylogeny and comparative genomics of the fungal order Sordariales.</title>
        <authorList>
            <person name="Hensen N."/>
            <person name="Bonometti L."/>
            <person name="Westerberg I."/>
            <person name="Brannstrom I.O."/>
            <person name="Guillou S."/>
            <person name="Cros-Aarteil S."/>
            <person name="Calhoun S."/>
            <person name="Haridas S."/>
            <person name="Kuo A."/>
            <person name="Mondo S."/>
            <person name="Pangilinan J."/>
            <person name="Riley R."/>
            <person name="LaButti K."/>
            <person name="Andreopoulos B."/>
            <person name="Lipzen A."/>
            <person name="Chen C."/>
            <person name="Yan M."/>
            <person name="Daum C."/>
            <person name="Ng V."/>
            <person name="Clum A."/>
            <person name="Steindorff A."/>
            <person name="Ohm R.A."/>
            <person name="Martin F."/>
            <person name="Silar P."/>
            <person name="Natvig D.O."/>
            <person name="Lalanne C."/>
            <person name="Gautier V."/>
            <person name="Ament-Velasquez S.L."/>
            <person name="Kruys A."/>
            <person name="Hutchinson M.I."/>
            <person name="Powell A.J."/>
            <person name="Barry K."/>
            <person name="Miller A.N."/>
            <person name="Grigoriev I.V."/>
            <person name="Debuchy R."/>
            <person name="Gladieux P."/>
            <person name="Hiltunen Thoren M."/>
            <person name="Johannesson H."/>
        </authorList>
    </citation>
    <scope>NUCLEOTIDE SEQUENCE</scope>
    <source>
        <strain evidence="1">CBS 118394</strain>
    </source>
</reference>
<proteinExistence type="predicted"/>
<protein>
    <submittedName>
        <fullName evidence="1">Uncharacterized protein</fullName>
    </submittedName>
</protein>
<comment type="caution">
    <text evidence="1">The sequence shown here is derived from an EMBL/GenBank/DDBJ whole genome shotgun (WGS) entry which is preliminary data.</text>
</comment>
<dbReference type="EMBL" id="JAUEDM010000001">
    <property type="protein sequence ID" value="KAK3331407.1"/>
    <property type="molecule type" value="Genomic_DNA"/>
</dbReference>
<organism evidence="1 2">
    <name type="scientific">Apodospora peruviana</name>
    <dbReference type="NCBI Taxonomy" id="516989"/>
    <lineage>
        <taxon>Eukaryota</taxon>
        <taxon>Fungi</taxon>
        <taxon>Dikarya</taxon>
        <taxon>Ascomycota</taxon>
        <taxon>Pezizomycotina</taxon>
        <taxon>Sordariomycetes</taxon>
        <taxon>Sordariomycetidae</taxon>
        <taxon>Sordariales</taxon>
        <taxon>Lasiosphaeriaceae</taxon>
        <taxon>Apodospora</taxon>
    </lineage>
</organism>
<accession>A0AAE0IUX9</accession>
<gene>
    <name evidence="1" type="ORF">B0H66DRAFT_466249</name>
</gene>
<dbReference type="Proteomes" id="UP001283341">
    <property type="component" value="Unassembled WGS sequence"/>
</dbReference>
<dbReference type="AlphaFoldDB" id="A0AAE0IUX9"/>
<evidence type="ECO:0000313" key="2">
    <source>
        <dbReference type="Proteomes" id="UP001283341"/>
    </source>
</evidence>
<reference evidence="1" key="2">
    <citation type="submission" date="2023-06" db="EMBL/GenBank/DDBJ databases">
        <authorList>
            <consortium name="Lawrence Berkeley National Laboratory"/>
            <person name="Haridas S."/>
            <person name="Hensen N."/>
            <person name="Bonometti L."/>
            <person name="Westerberg I."/>
            <person name="Brannstrom I.O."/>
            <person name="Guillou S."/>
            <person name="Cros-Aarteil S."/>
            <person name="Calhoun S."/>
            <person name="Kuo A."/>
            <person name="Mondo S."/>
            <person name="Pangilinan J."/>
            <person name="Riley R."/>
            <person name="Labutti K."/>
            <person name="Andreopoulos B."/>
            <person name="Lipzen A."/>
            <person name="Chen C."/>
            <person name="Yanf M."/>
            <person name="Daum C."/>
            <person name="Ng V."/>
            <person name="Clum A."/>
            <person name="Steindorff A."/>
            <person name="Ohm R."/>
            <person name="Martin F."/>
            <person name="Silar P."/>
            <person name="Natvig D."/>
            <person name="Lalanne C."/>
            <person name="Gautier V."/>
            <person name="Ament-Velasquez S.L."/>
            <person name="Kruys A."/>
            <person name="Hutchinson M.I."/>
            <person name="Powell A.J."/>
            <person name="Barry K."/>
            <person name="Miller A.N."/>
            <person name="Grigoriev I.V."/>
            <person name="Debuchy R."/>
            <person name="Gladieux P."/>
            <person name="Thoren M.H."/>
            <person name="Johannesson H."/>
        </authorList>
    </citation>
    <scope>NUCLEOTIDE SEQUENCE</scope>
    <source>
        <strain evidence="1">CBS 118394</strain>
    </source>
</reference>
<sequence length="252" mass="27577">MAALIPLGADGLSAMHNFQTNTLTIYAKGTIHGVWMPPFFERKVWFGGIRYALKAFHGMQVPENPDVTDVDVKHQEVFNFPGGRYPKFVIIETALGTFKVEISFIQWPLEGAAANGKGLTDENNGTVVDDGPIKDDSVITNVLPTKELLLLADGILTIEAAIPVTIPEAKAWVTISADAVFFNLIGSKLTPGLVSWEYKWTKVPSLLVPLPLIDVTTTIATQLSPLDPTIITRNIQPYVVKLVSLNVEQPKE</sequence>